<comment type="caution">
    <text evidence="3">The sequence shown here is derived from an EMBL/GenBank/DDBJ whole genome shotgun (WGS) entry which is preliminary data.</text>
</comment>
<proteinExistence type="predicted"/>
<dbReference type="PANTHER" id="PTHR42024">
    <property type="entry name" value="AMINO ACID PERMEASE_ SLC12A DOMAIN-CONTAINING PROTEIN"/>
    <property type="match status" value="1"/>
</dbReference>
<feature type="transmembrane region" description="Helical" evidence="2">
    <location>
        <begin position="246"/>
        <end position="265"/>
    </location>
</feature>
<feature type="region of interest" description="Disordered" evidence="1">
    <location>
        <begin position="1"/>
        <end position="41"/>
    </location>
</feature>
<feature type="transmembrane region" description="Helical" evidence="2">
    <location>
        <begin position="60"/>
        <end position="82"/>
    </location>
</feature>
<feature type="transmembrane region" description="Helical" evidence="2">
    <location>
        <begin position="164"/>
        <end position="186"/>
    </location>
</feature>
<feature type="transmembrane region" description="Helical" evidence="2">
    <location>
        <begin position="271"/>
        <end position="293"/>
    </location>
</feature>
<dbReference type="Proteomes" id="UP001556367">
    <property type="component" value="Unassembled WGS sequence"/>
</dbReference>
<dbReference type="EMBL" id="JASNQZ010000012">
    <property type="protein sequence ID" value="KAL0949301.1"/>
    <property type="molecule type" value="Genomic_DNA"/>
</dbReference>
<name>A0ABR3J1C4_9AGAR</name>
<evidence type="ECO:0000256" key="2">
    <source>
        <dbReference type="SAM" id="Phobius"/>
    </source>
</evidence>
<sequence>MQEKESNDNRSSYTMTGSEEKQAPSCKRPTTTETPVIDSDSDPDTDALPALHFSFRWSLVLLYIAFLAFCNVLIPCLLFYLLETFTPITTKELIGISSAALGLSSCFDAPFRLWRLTRYRREYGPLGSDVWWHLDFVMWTYTFALLVFAFPLAIAPAIAFYDFFLMSTVMLVGPIGLVFFFSLLALKLPCRISSEPIGSIMKPAAFYTVEDVAAVDFKHGREFRAAMHKRYHASPPFRRLMLHQTIYWTFCAVVYCGITAAVTWTSPLNFAFGWVLGQFFLWMGASAVGCVILTKRGLRQERRWWEAERSARRGEKRMSTA</sequence>
<evidence type="ECO:0000256" key="1">
    <source>
        <dbReference type="SAM" id="MobiDB-lite"/>
    </source>
</evidence>
<keyword evidence="2" id="KW-0812">Transmembrane</keyword>
<keyword evidence="2" id="KW-0472">Membrane</keyword>
<evidence type="ECO:0000313" key="4">
    <source>
        <dbReference type="Proteomes" id="UP001556367"/>
    </source>
</evidence>
<keyword evidence="2" id="KW-1133">Transmembrane helix</keyword>
<accession>A0ABR3J1C4</accession>
<feature type="transmembrane region" description="Helical" evidence="2">
    <location>
        <begin position="136"/>
        <end position="158"/>
    </location>
</feature>
<feature type="transmembrane region" description="Helical" evidence="2">
    <location>
        <begin position="94"/>
        <end position="115"/>
    </location>
</feature>
<dbReference type="PANTHER" id="PTHR42024:SF1">
    <property type="entry name" value="AMINO ACID PERMEASE_ SLC12A DOMAIN-CONTAINING PROTEIN"/>
    <property type="match status" value="1"/>
</dbReference>
<gene>
    <name evidence="3" type="ORF">HGRIS_009378</name>
</gene>
<organism evidence="3 4">
    <name type="scientific">Hohenbuehelia grisea</name>
    <dbReference type="NCBI Taxonomy" id="104357"/>
    <lineage>
        <taxon>Eukaryota</taxon>
        <taxon>Fungi</taxon>
        <taxon>Dikarya</taxon>
        <taxon>Basidiomycota</taxon>
        <taxon>Agaricomycotina</taxon>
        <taxon>Agaricomycetes</taxon>
        <taxon>Agaricomycetidae</taxon>
        <taxon>Agaricales</taxon>
        <taxon>Pleurotineae</taxon>
        <taxon>Pleurotaceae</taxon>
        <taxon>Hohenbuehelia</taxon>
    </lineage>
</organism>
<keyword evidence="4" id="KW-1185">Reference proteome</keyword>
<reference evidence="4" key="1">
    <citation type="submission" date="2024-06" db="EMBL/GenBank/DDBJ databases">
        <title>Multi-omics analyses provide insights into the biosynthesis of the anticancer antibiotic pleurotin in Hohenbuehelia grisea.</title>
        <authorList>
            <person name="Weaver J.A."/>
            <person name="Alberti F."/>
        </authorList>
    </citation>
    <scope>NUCLEOTIDE SEQUENCE [LARGE SCALE GENOMIC DNA]</scope>
    <source>
        <strain evidence="4">T-177</strain>
    </source>
</reference>
<protein>
    <submittedName>
        <fullName evidence="3">Uncharacterized protein</fullName>
    </submittedName>
</protein>
<evidence type="ECO:0000313" key="3">
    <source>
        <dbReference type="EMBL" id="KAL0949301.1"/>
    </source>
</evidence>